<organism evidence="6 7">
    <name type="scientific">Urochloa decumbens</name>
    <dbReference type="NCBI Taxonomy" id="240449"/>
    <lineage>
        <taxon>Eukaryota</taxon>
        <taxon>Viridiplantae</taxon>
        <taxon>Streptophyta</taxon>
        <taxon>Embryophyta</taxon>
        <taxon>Tracheophyta</taxon>
        <taxon>Spermatophyta</taxon>
        <taxon>Magnoliopsida</taxon>
        <taxon>Liliopsida</taxon>
        <taxon>Poales</taxon>
        <taxon>Poaceae</taxon>
        <taxon>PACMAD clade</taxon>
        <taxon>Panicoideae</taxon>
        <taxon>Panicodae</taxon>
        <taxon>Paniceae</taxon>
        <taxon>Melinidinae</taxon>
        <taxon>Urochloa</taxon>
    </lineage>
</organism>
<dbReference type="PANTHER" id="PTHR46128">
    <property type="entry name" value="MITOCHONDRIAL GROUP I INTRON SPLICING FACTOR CCM1"/>
    <property type="match status" value="1"/>
</dbReference>
<dbReference type="InterPro" id="IPR011990">
    <property type="entry name" value="TPR-like_helical_dom_sf"/>
</dbReference>
<dbReference type="Pfam" id="PF12854">
    <property type="entry name" value="PPR_1"/>
    <property type="match status" value="2"/>
</dbReference>
<evidence type="ECO:0000256" key="3">
    <source>
        <dbReference type="ARBA" id="ARBA00022946"/>
    </source>
</evidence>
<name>A0ABC8VTM7_9POAL</name>
<evidence type="ECO:0008006" key="8">
    <source>
        <dbReference type="Google" id="ProtNLM"/>
    </source>
</evidence>
<feature type="repeat" description="PPR" evidence="4">
    <location>
        <begin position="430"/>
        <end position="464"/>
    </location>
</feature>
<feature type="repeat" description="PPR" evidence="4">
    <location>
        <begin position="724"/>
        <end position="758"/>
    </location>
</feature>
<feature type="repeat" description="PPR" evidence="4">
    <location>
        <begin position="222"/>
        <end position="256"/>
    </location>
</feature>
<dbReference type="EMBL" id="OZ075120">
    <property type="protein sequence ID" value="CAL4896530.1"/>
    <property type="molecule type" value="Genomic_DNA"/>
</dbReference>
<feature type="repeat" description="PPR" evidence="4">
    <location>
        <begin position="499"/>
        <end position="533"/>
    </location>
</feature>
<evidence type="ECO:0000256" key="2">
    <source>
        <dbReference type="ARBA" id="ARBA00022737"/>
    </source>
</evidence>
<dbReference type="Pfam" id="PF13041">
    <property type="entry name" value="PPR_2"/>
    <property type="match status" value="5"/>
</dbReference>
<feature type="repeat" description="PPR" evidence="4">
    <location>
        <begin position="638"/>
        <end position="672"/>
    </location>
</feature>
<dbReference type="Gene3D" id="1.25.40.10">
    <property type="entry name" value="Tetratricopeptide repeat domain"/>
    <property type="match status" value="7"/>
</dbReference>
<feature type="repeat" description="PPR" evidence="4">
    <location>
        <begin position="325"/>
        <end position="359"/>
    </location>
</feature>
<accession>A0ABC8VTM7</accession>
<proteinExistence type="inferred from homology"/>
<dbReference type="PANTHER" id="PTHR46128:SF336">
    <property type="entry name" value="PENTACOTRIPEPTIDE-REPEAT REGION OF PRORP DOMAIN-CONTAINING PROTEIN"/>
    <property type="match status" value="1"/>
</dbReference>
<protein>
    <recommendedName>
        <fullName evidence="8">Pentatricopeptide repeat-containing protein</fullName>
    </recommendedName>
</protein>
<dbReference type="PROSITE" id="PS51375">
    <property type="entry name" value="PPR"/>
    <property type="match status" value="11"/>
</dbReference>
<feature type="repeat" description="PPR" evidence="4">
    <location>
        <begin position="465"/>
        <end position="495"/>
    </location>
</feature>
<reference evidence="6 7" key="2">
    <citation type="submission" date="2024-10" db="EMBL/GenBank/DDBJ databases">
        <authorList>
            <person name="Ryan C."/>
        </authorList>
    </citation>
    <scope>NUCLEOTIDE SEQUENCE [LARGE SCALE GENOMIC DNA]</scope>
</reference>
<feature type="repeat" description="PPR" evidence="4">
    <location>
        <begin position="290"/>
        <end position="324"/>
    </location>
</feature>
<feature type="chain" id="PRO_5044839193" description="Pentatricopeptide repeat-containing protein" evidence="5">
    <location>
        <begin position="35"/>
        <end position="925"/>
    </location>
</feature>
<sequence>MLVSCQPKCSGEWLRRWRFLLALETFSCPLSALAAAVQSDSSSADEKPNVVPDNKIIRRRSRALSSESVVQTLHCLKRKPADAFAYFKDTESIGFHHDFSTYAEIMHILSHSRQGKMLVSLFCDIVSPTGSGGPEILALMKHLRRTCASHTLSFAINCLIKAYTICHDAQVTIDVLSHLCRLGYVPSAWACNFVLKFVAESSGSEMVVAAYEQLKCSQMTLDADSLSIVTRSLLKAQKADKAFQLWVEMIELGVRPHEYSSFVIGLCDCGKYDLAYGVLQGVTKERVPIEAVAYNMVIDGLCKEMKLEVAEKVLDLKAKQGCSPDIYGYSYLIRSYCKMNNVLKALDHCEAMEFHGIKINCHIAGYLLQCFSKLGKTSEVIVYFEKFKDSGIRLDKVVYNIAMDAYCKLGNMNEAVKLLNEMMTRGLAPDRIHYTCLINGYCLKGNIRSALQVFEQMLKTNIVPDIVTYNILASWFCRTGLVKEANLLLGHMMDQGLENSVTYGVAIDGFCRAGHLSDAVVLFNEVEEKGINNIEALHTAMVRGYLHSGSTGLAYKLFLRVARQGSLVDSFSCSKLINGLCREGNVKGASTVCSMMLEKGVVPDRISHTELIFAYCEAGDMHNAHLWFERMVQLIPPDVIAYTVMMNGYSRAGQFKEACYLFDRMTKLGIEPDAYVYAVLLNGSLKETLKREWPGLGNESRGLLLRTKHNKLWGNMQDIGVEPDVYCYTVLIDGLCKAGFLREAQGLFDEMLQKGLQPDAYVYSALIHGYCEQGEIKKAEALLQEMRCKESTRRPETNQYEEVRSWVDMGGISETDIQDGIGDEAVFDLFRDEHHLYRLVIRGKWYSLGRPSLKASADGNASVVIETSAGPSSSFARATIKITECSAEEGKEGTRVIWTFDPTWLGWRTGFTPTIEIRGQNCSLS</sequence>
<comment type="similarity">
    <text evidence="1">Belongs to the PPR family. P subfamily.</text>
</comment>
<evidence type="ECO:0000313" key="6">
    <source>
        <dbReference type="EMBL" id="CAL4896530.1"/>
    </source>
</evidence>
<evidence type="ECO:0000256" key="1">
    <source>
        <dbReference type="ARBA" id="ARBA00007626"/>
    </source>
</evidence>
<gene>
    <name evidence="6" type="ORF">URODEC1_LOCUS6686</name>
</gene>
<evidence type="ECO:0000256" key="5">
    <source>
        <dbReference type="SAM" id="SignalP"/>
    </source>
</evidence>
<keyword evidence="5" id="KW-0732">Signal</keyword>
<dbReference type="InterPro" id="IPR050872">
    <property type="entry name" value="PPR_P_subfamily"/>
</dbReference>
<feature type="signal peptide" evidence="5">
    <location>
        <begin position="1"/>
        <end position="34"/>
    </location>
</feature>
<feature type="repeat" description="PPR" evidence="4">
    <location>
        <begin position="759"/>
        <end position="793"/>
    </location>
</feature>
<evidence type="ECO:0000313" key="7">
    <source>
        <dbReference type="Proteomes" id="UP001497457"/>
    </source>
</evidence>
<reference evidence="7" key="1">
    <citation type="submission" date="2024-06" db="EMBL/GenBank/DDBJ databases">
        <authorList>
            <person name="Ryan C."/>
        </authorList>
    </citation>
    <scope>NUCLEOTIDE SEQUENCE [LARGE SCALE GENOMIC DNA]</scope>
</reference>
<evidence type="ECO:0000256" key="4">
    <source>
        <dbReference type="PROSITE-ProRule" id="PRU00708"/>
    </source>
</evidence>
<feature type="repeat" description="PPR" evidence="4">
    <location>
        <begin position="569"/>
        <end position="603"/>
    </location>
</feature>
<dbReference type="NCBIfam" id="TIGR00756">
    <property type="entry name" value="PPR"/>
    <property type="match status" value="9"/>
</dbReference>
<keyword evidence="2" id="KW-0677">Repeat</keyword>
<dbReference type="InterPro" id="IPR002885">
    <property type="entry name" value="PPR_rpt"/>
</dbReference>
<keyword evidence="3" id="KW-0809">Transit peptide</keyword>
<dbReference type="SUPFAM" id="SSF81901">
    <property type="entry name" value="HCP-like"/>
    <property type="match status" value="2"/>
</dbReference>
<dbReference type="AlphaFoldDB" id="A0ABC8VTM7"/>
<keyword evidence="7" id="KW-1185">Reference proteome</keyword>
<dbReference type="Pfam" id="PF01535">
    <property type="entry name" value="PPR"/>
    <property type="match status" value="1"/>
</dbReference>
<dbReference type="Proteomes" id="UP001497457">
    <property type="component" value="Chromosome 10rd"/>
</dbReference>
<feature type="repeat" description="PPR" evidence="4">
    <location>
        <begin position="395"/>
        <end position="429"/>
    </location>
</feature>